<reference evidence="15 17" key="2">
    <citation type="submission" date="2016-11" db="EMBL/GenBank/DDBJ databases">
        <authorList>
            <person name="Klemetsen T."/>
        </authorList>
    </citation>
    <scope>NUCLEOTIDE SEQUENCE [LARGE SCALE GENOMIC DNA]</scope>
    <source>
        <strain evidence="15">MT 2528</strain>
    </source>
</reference>
<dbReference type="Gene3D" id="1.10.800.10">
    <property type="entry name" value="Aromatic amino acid hydroxylase"/>
    <property type="match status" value="1"/>
</dbReference>
<dbReference type="InterPro" id="IPR019774">
    <property type="entry name" value="Aromatic-AA_hydroxylase_C"/>
</dbReference>
<keyword evidence="9 13" id="KW-0408">Iron</keyword>
<dbReference type="PROSITE" id="PS51410">
    <property type="entry name" value="BH4_AAA_HYDROXYL_2"/>
    <property type="match status" value="1"/>
</dbReference>
<dbReference type="PANTHER" id="PTHR11473:SF24">
    <property type="entry name" value="PHENYLALANINE-4-HYDROXYLASE"/>
    <property type="match status" value="1"/>
</dbReference>
<keyword evidence="7 13" id="KW-0479">Metal-binding</keyword>
<feature type="domain" description="Biopterin-dependent aromatic amino acid hydroxylase family profile" evidence="14">
    <location>
        <begin position="1"/>
        <end position="272"/>
    </location>
</feature>
<dbReference type="SUPFAM" id="SSF56534">
    <property type="entry name" value="Aromatic aminoacid monoxygenases, catalytic and oligomerization domains"/>
    <property type="match status" value="1"/>
</dbReference>
<dbReference type="OrthoDB" id="9780502at2"/>
<dbReference type="RefSeq" id="WP_045111550.1">
    <property type="nucleotide sequence ID" value="NZ_CAWQZC010000113.1"/>
</dbReference>
<evidence type="ECO:0000256" key="12">
    <source>
        <dbReference type="ARBA" id="ARBA00029922"/>
    </source>
</evidence>
<dbReference type="Pfam" id="PF00351">
    <property type="entry name" value="Biopterin_H"/>
    <property type="match status" value="1"/>
</dbReference>
<dbReference type="EC" id="1.14.16.1" evidence="5"/>
<dbReference type="GeneID" id="61295569"/>
<evidence type="ECO:0000256" key="6">
    <source>
        <dbReference type="ARBA" id="ARBA00020276"/>
    </source>
</evidence>
<organism evidence="16 18">
    <name type="scientific">Moritella viscosa</name>
    <dbReference type="NCBI Taxonomy" id="80854"/>
    <lineage>
        <taxon>Bacteria</taxon>
        <taxon>Pseudomonadati</taxon>
        <taxon>Pseudomonadota</taxon>
        <taxon>Gammaproteobacteria</taxon>
        <taxon>Alteromonadales</taxon>
        <taxon>Moritellaceae</taxon>
        <taxon>Moritella</taxon>
    </lineage>
</organism>
<feature type="binding site" evidence="13">
    <location>
        <position position="133"/>
    </location>
    <ligand>
        <name>Fe cation</name>
        <dbReference type="ChEBI" id="CHEBI:24875"/>
    </ligand>
</feature>
<reference evidence="16 18" key="1">
    <citation type="submission" date="2016-11" db="EMBL/GenBank/DDBJ databases">
        <authorList>
            <person name="Jaros S."/>
            <person name="Januszkiewicz K."/>
            <person name="Wedrychowicz H."/>
        </authorList>
    </citation>
    <scope>NUCLEOTIDE SEQUENCE [LARGE SCALE GENOMIC DNA]</scope>
    <source>
        <strain evidence="16">NVI 5450</strain>
    </source>
</reference>
<evidence type="ECO:0000256" key="13">
    <source>
        <dbReference type="PIRSR" id="PIRSR601273-2"/>
    </source>
</evidence>
<evidence type="ECO:0000256" key="11">
    <source>
        <dbReference type="ARBA" id="ARBA00023232"/>
    </source>
</evidence>
<dbReference type="GO" id="GO:0006559">
    <property type="term" value="P:L-phenylalanine catabolic process"/>
    <property type="evidence" value="ECO:0007669"/>
    <property type="project" value="UniProtKB-UniPathway"/>
</dbReference>
<accession>A0A090IM26</accession>
<keyword evidence="17" id="KW-1185">Reference proteome</keyword>
<dbReference type="PATRIC" id="fig|80854.5.peg.3742"/>
<dbReference type="GO" id="GO:0004505">
    <property type="term" value="F:phenylalanine 4-monooxygenase activity"/>
    <property type="evidence" value="ECO:0007669"/>
    <property type="project" value="UniProtKB-EC"/>
</dbReference>
<comment type="catalytic activity">
    <reaction evidence="1">
        <text>(6R)-L-erythro-5,6,7,8-tetrahydrobiopterin + L-phenylalanine + O2 = (4aS,6R)-4a-hydroxy-L-erythro-5,6,7,8-tetrahydrobiopterin + L-tyrosine</text>
        <dbReference type="Rhea" id="RHEA:20273"/>
        <dbReference type="ChEBI" id="CHEBI:15379"/>
        <dbReference type="ChEBI" id="CHEBI:15642"/>
        <dbReference type="ChEBI" id="CHEBI:58095"/>
        <dbReference type="ChEBI" id="CHEBI:58315"/>
        <dbReference type="ChEBI" id="CHEBI:59560"/>
        <dbReference type="EC" id="1.14.16.1"/>
    </reaction>
</comment>
<dbReference type="PROSITE" id="PS00367">
    <property type="entry name" value="BH4_AAA_HYDROXYL_1"/>
    <property type="match status" value="1"/>
</dbReference>
<evidence type="ECO:0000313" key="17">
    <source>
        <dbReference type="Proteomes" id="UP000182660"/>
    </source>
</evidence>
<evidence type="ECO:0000313" key="15">
    <source>
        <dbReference type="EMBL" id="SGY89134.1"/>
    </source>
</evidence>
<dbReference type="EMBL" id="FPLD01000052">
    <property type="protein sequence ID" value="SGY96824.1"/>
    <property type="molecule type" value="Genomic_DNA"/>
</dbReference>
<dbReference type="InterPro" id="IPR005960">
    <property type="entry name" value="Phe-4-hydroxylase_mono"/>
</dbReference>
<dbReference type="UniPathway" id="UPA00139">
    <property type="reaction ID" value="UER00337"/>
</dbReference>
<dbReference type="EMBL" id="FPLJ01000041">
    <property type="protein sequence ID" value="SGY89134.1"/>
    <property type="molecule type" value="Genomic_DNA"/>
</dbReference>
<dbReference type="NCBIfam" id="NF008877">
    <property type="entry name" value="PRK11913.1-2"/>
    <property type="match status" value="1"/>
</dbReference>
<keyword evidence="8" id="KW-0560">Oxidoreductase</keyword>
<evidence type="ECO:0000256" key="1">
    <source>
        <dbReference type="ARBA" id="ARBA00001060"/>
    </source>
</evidence>
<dbReference type="Proteomes" id="UP000183794">
    <property type="component" value="Unassembled WGS sequence"/>
</dbReference>
<name>A0A090IM26_9GAMM</name>
<evidence type="ECO:0000259" key="14">
    <source>
        <dbReference type="PROSITE" id="PS51410"/>
    </source>
</evidence>
<evidence type="ECO:0000256" key="9">
    <source>
        <dbReference type="ARBA" id="ARBA00023004"/>
    </source>
</evidence>
<protein>
    <recommendedName>
        <fullName evidence="6">Phenylalanine-4-hydroxylase</fullName>
        <ecNumber evidence="5">1.14.16.1</ecNumber>
    </recommendedName>
    <alternativeName>
        <fullName evidence="12">Phe-4-monooxygenase</fullName>
    </alternativeName>
</protein>
<feature type="binding site" evidence="13">
    <location>
        <position position="128"/>
    </location>
    <ligand>
        <name>Fe cation</name>
        <dbReference type="ChEBI" id="CHEBI:24875"/>
    </ligand>
</feature>
<dbReference type="InterPro" id="IPR036951">
    <property type="entry name" value="ArAA_hydroxylase_sf"/>
</dbReference>
<dbReference type="NCBIfam" id="TIGR01267">
    <property type="entry name" value="Phe4hydrox_mono"/>
    <property type="match status" value="1"/>
</dbReference>
<feature type="binding site" evidence="13">
    <location>
        <position position="173"/>
    </location>
    <ligand>
        <name>Fe cation</name>
        <dbReference type="ChEBI" id="CHEBI:24875"/>
    </ligand>
</feature>
<dbReference type="KEGG" id="mvs:MVIS_3538"/>
<evidence type="ECO:0000256" key="8">
    <source>
        <dbReference type="ARBA" id="ARBA00023002"/>
    </source>
</evidence>
<comment type="similarity">
    <text evidence="4">Belongs to the biopterin-dependent aromatic amino acid hydroxylase family.</text>
</comment>
<evidence type="ECO:0000256" key="4">
    <source>
        <dbReference type="ARBA" id="ARBA00009712"/>
    </source>
</evidence>
<dbReference type="PANTHER" id="PTHR11473">
    <property type="entry name" value="AROMATIC AMINO ACID HYDROXYLASE"/>
    <property type="match status" value="1"/>
</dbReference>
<dbReference type="InterPro" id="IPR001273">
    <property type="entry name" value="ArAA_hydroxylase"/>
</dbReference>
<dbReference type="InterPro" id="IPR036329">
    <property type="entry name" value="Aro-AA_hydroxylase_C_sf"/>
</dbReference>
<dbReference type="GO" id="GO:0005506">
    <property type="term" value="F:iron ion binding"/>
    <property type="evidence" value="ECO:0007669"/>
    <property type="project" value="InterPro"/>
</dbReference>
<evidence type="ECO:0000256" key="5">
    <source>
        <dbReference type="ARBA" id="ARBA00011995"/>
    </source>
</evidence>
<dbReference type="STRING" id="80854.MVIS_3538"/>
<keyword evidence="11" id="KW-0585">Phenylalanine catabolism</keyword>
<comment type="pathway">
    <text evidence="3">Amino-acid degradation; L-phenylalanine degradation; acetoacetate and fumarate from L-phenylalanine: step 1/6.</text>
</comment>
<evidence type="ECO:0000256" key="10">
    <source>
        <dbReference type="ARBA" id="ARBA00023033"/>
    </source>
</evidence>
<gene>
    <name evidence="15" type="ORF">MT2528_1660</name>
    <name evidence="16" type="ORF">NVI5450_1885</name>
</gene>
<evidence type="ECO:0000256" key="3">
    <source>
        <dbReference type="ARBA" id="ARBA00005088"/>
    </source>
</evidence>
<dbReference type="CDD" id="cd03348">
    <property type="entry name" value="pro_PheOH"/>
    <property type="match status" value="1"/>
</dbReference>
<dbReference type="AlphaFoldDB" id="A0A090IM26"/>
<comment type="cofactor">
    <cofactor evidence="2 13">
        <name>Fe(2+)</name>
        <dbReference type="ChEBI" id="CHEBI:29033"/>
    </cofactor>
</comment>
<dbReference type="PRINTS" id="PR00372">
    <property type="entry name" value="FYWHYDRXLASE"/>
</dbReference>
<dbReference type="Proteomes" id="UP000182660">
    <property type="component" value="Unassembled WGS sequence"/>
</dbReference>
<evidence type="ECO:0000256" key="7">
    <source>
        <dbReference type="ARBA" id="ARBA00022723"/>
    </source>
</evidence>
<evidence type="ECO:0000256" key="2">
    <source>
        <dbReference type="ARBA" id="ARBA00001954"/>
    </source>
</evidence>
<keyword evidence="10" id="KW-0503">Monooxygenase</keyword>
<evidence type="ECO:0000313" key="16">
    <source>
        <dbReference type="EMBL" id="SGY96824.1"/>
    </source>
</evidence>
<dbReference type="InterPro" id="IPR018301">
    <property type="entry name" value="ArAA_hydroxylase_Fe/CU_BS"/>
</dbReference>
<evidence type="ECO:0000313" key="18">
    <source>
        <dbReference type="Proteomes" id="UP000183794"/>
    </source>
</evidence>
<dbReference type="HOGENOM" id="CLU_023198_1_1_6"/>
<proteinExistence type="inferred from homology"/>
<sequence>MNSSLAIDPTPKYVSHKPDQHGYINYSDEEHNTWATLYNRQTRVIKDRACDEFIAGIELLRMGADRIPQLPDINRKLKKLTGWQVENVPALIGFERFFELLATKRFPAATFIRTKADIDYIQEPDIFHELFGHCPLLTNQAYADFSQHYGELGLKADKVDRPMLARLYWFTIEFGLMQSDQGLKIFGGGILSSKEETRYSLDSDIPNRQPLQVIEAFRTHYRIDELQKNYFVINQLSDLQQLIKLDLITLIKEARILGMKPSAYTPKEDAAC</sequence>